<proteinExistence type="predicted"/>
<dbReference type="EMBL" id="SDMP01000001">
    <property type="protein sequence ID" value="RYR79958.1"/>
    <property type="molecule type" value="Genomic_DNA"/>
</dbReference>
<keyword evidence="3" id="KW-1185">Reference proteome</keyword>
<protein>
    <submittedName>
        <fullName evidence="2">Uncharacterized protein</fullName>
    </submittedName>
</protein>
<name>A0A445EWZ8_ARAHY</name>
<reference evidence="2 3" key="1">
    <citation type="submission" date="2019-01" db="EMBL/GenBank/DDBJ databases">
        <title>Sequencing of cultivated peanut Arachis hypogaea provides insights into genome evolution and oil improvement.</title>
        <authorList>
            <person name="Chen X."/>
        </authorList>
    </citation>
    <scope>NUCLEOTIDE SEQUENCE [LARGE SCALE GENOMIC DNA]</scope>
    <source>
        <strain evidence="3">cv. Fuhuasheng</strain>
        <tissue evidence="2">Leaves</tissue>
    </source>
</reference>
<accession>A0A445EWZ8</accession>
<organism evidence="2 3">
    <name type="scientific">Arachis hypogaea</name>
    <name type="common">Peanut</name>
    <dbReference type="NCBI Taxonomy" id="3818"/>
    <lineage>
        <taxon>Eukaryota</taxon>
        <taxon>Viridiplantae</taxon>
        <taxon>Streptophyta</taxon>
        <taxon>Embryophyta</taxon>
        <taxon>Tracheophyta</taxon>
        <taxon>Spermatophyta</taxon>
        <taxon>Magnoliopsida</taxon>
        <taxon>eudicotyledons</taxon>
        <taxon>Gunneridae</taxon>
        <taxon>Pentapetalae</taxon>
        <taxon>rosids</taxon>
        <taxon>fabids</taxon>
        <taxon>Fabales</taxon>
        <taxon>Fabaceae</taxon>
        <taxon>Papilionoideae</taxon>
        <taxon>50 kb inversion clade</taxon>
        <taxon>dalbergioids sensu lato</taxon>
        <taxon>Dalbergieae</taxon>
        <taxon>Pterocarpus clade</taxon>
        <taxon>Arachis</taxon>
    </lineage>
</organism>
<evidence type="ECO:0000256" key="1">
    <source>
        <dbReference type="SAM" id="MobiDB-lite"/>
    </source>
</evidence>
<dbReference type="Proteomes" id="UP000289738">
    <property type="component" value="Chromosome A01"/>
</dbReference>
<comment type="caution">
    <text evidence="2">The sequence shown here is derived from an EMBL/GenBank/DDBJ whole genome shotgun (WGS) entry which is preliminary data.</text>
</comment>
<feature type="region of interest" description="Disordered" evidence="1">
    <location>
        <begin position="33"/>
        <end position="58"/>
    </location>
</feature>
<feature type="compositionally biased region" description="Pro residues" evidence="1">
    <location>
        <begin position="40"/>
        <end position="49"/>
    </location>
</feature>
<gene>
    <name evidence="2" type="ORF">Ahy_A01g004754</name>
</gene>
<dbReference type="AlphaFoldDB" id="A0A445EWZ8"/>
<sequence length="103" mass="11112">MTNLVFILKFISLGKFSPTHTIPSLSKINTTPLSSLPAPTSLPPPPRPSSPATTSAIDTSFLPPPIIVSLRFFFTPQPPFPSSADAGLRREQATKLEVIVKDK</sequence>
<evidence type="ECO:0000313" key="2">
    <source>
        <dbReference type="EMBL" id="RYR79958.1"/>
    </source>
</evidence>
<evidence type="ECO:0000313" key="3">
    <source>
        <dbReference type="Proteomes" id="UP000289738"/>
    </source>
</evidence>